<dbReference type="Pfam" id="PF14717">
    <property type="entry name" value="DUF4465"/>
    <property type="match status" value="1"/>
</dbReference>
<name>A0ABV9K5C2_9PORP</name>
<dbReference type="InterPro" id="IPR012334">
    <property type="entry name" value="Pectin_lyas_fold"/>
</dbReference>
<dbReference type="InterPro" id="IPR006626">
    <property type="entry name" value="PbH1"/>
</dbReference>
<dbReference type="EMBL" id="JBHSGO010000005">
    <property type="protein sequence ID" value="MFC4665139.1"/>
    <property type="molecule type" value="Genomic_DNA"/>
</dbReference>
<accession>A0ABV9K5C2</accession>
<dbReference type="SUPFAM" id="SSF51126">
    <property type="entry name" value="Pectin lyase-like"/>
    <property type="match status" value="1"/>
</dbReference>
<dbReference type="SMART" id="SM00710">
    <property type="entry name" value="PbH1"/>
    <property type="match status" value="4"/>
</dbReference>
<reference evidence="2" key="1">
    <citation type="journal article" date="2019" name="Int. J. Syst. Evol. Microbiol.">
        <title>The Global Catalogue of Microorganisms (GCM) 10K type strain sequencing project: providing services to taxonomists for standard genome sequencing and annotation.</title>
        <authorList>
            <consortium name="The Broad Institute Genomics Platform"/>
            <consortium name="The Broad Institute Genome Sequencing Center for Infectious Disease"/>
            <person name="Wu L."/>
            <person name="Ma J."/>
        </authorList>
    </citation>
    <scope>NUCLEOTIDE SEQUENCE [LARGE SCALE GENOMIC DNA]</scope>
    <source>
        <strain evidence="2">CGMCC 4.7357</strain>
    </source>
</reference>
<evidence type="ECO:0000313" key="2">
    <source>
        <dbReference type="Proteomes" id="UP001596020"/>
    </source>
</evidence>
<dbReference type="Gene3D" id="2.160.20.10">
    <property type="entry name" value="Single-stranded right-handed beta-helix, Pectin lyase-like"/>
    <property type="match status" value="1"/>
</dbReference>
<comment type="caution">
    <text evidence="1">The sequence shown here is derived from an EMBL/GenBank/DDBJ whole genome shotgun (WGS) entry which is preliminary data.</text>
</comment>
<protein>
    <submittedName>
        <fullName evidence="1">DUF4465 domain-containing protein</fullName>
    </submittedName>
</protein>
<evidence type="ECO:0000313" key="1">
    <source>
        <dbReference type="EMBL" id="MFC4665139.1"/>
    </source>
</evidence>
<organism evidence="1 2">
    <name type="scientific">Falsiporphyromonas endometrii</name>
    <dbReference type="NCBI Taxonomy" id="1387297"/>
    <lineage>
        <taxon>Bacteria</taxon>
        <taxon>Pseudomonadati</taxon>
        <taxon>Bacteroidota</taxon>
        <taxon>Bacteroidia</taxon>
        <taxon>Bacteroidales</taxon>
        <taxon>Porphyromonadaceae</taxon>
        <taxon>Falsiporphyromonas</taxon>
    </lineage>
</organism>
<gene>
    <name evidence="1" type="ORF">ACFO3G_00615</name>
</gene>
<dbReference type="InterPro" id="IPR011050">
    <property type="entry name" value="Pectin_lyase_fold/virulence"/>
</dbReference>
<dbReference type="Gene3D" id="2.60.120.1350">
    <property type="entry name" value="Protein of unknown function DUF4465"/>
    <property type="match status" value="1"/>
</dbReference>
<proteinExistence type="predicted"/>
<keyword evidence="2" id="KW-1185">Reference proteome</keyword>
<sequence>MTISTSRFDVYSGKDDKGKLLFEGKFKTTARGNKLDDILSDSEDGALTIVFEAKNVRTIWDIEVKTVVPKDRAIESINAKTTISKDFKGSLKGGSQELLKLEVGVAGDINETSLGKVTFETSDNITSGKIYSTGVYDKFSASEEIATAEAKDGKCVFDLSSKKLDKSTNYYFWFVANISKDAKPEDVISAKLISADPAVSDLTTETATTKVVKGISGNFVIGNSDKADFKTIQEAFDSLKEGIDGPVVFAMEDGTYDSDNAVLQNVPGTSDNNTITLTSQSKDRKKVVIEGVKSNIVNYSSPHQGTITISNLNFLTIKDLTFKTDDEKYTANILIKDHSNNITIDRCDVITTNQGNDIRGVKLEVRESYINNCNNFTLTNSYIEGGHIGVEIEGIGYVAETPAFNALVKNNVIKDAVSKALYINSFSDFIIEDNQIEMKNANGSTLECIAIVKGMGSDSRISRNKISIIEPAKHISGICFRGFNENDNTFYRKNAHLFVDNNILHMKDVKANSMAIEFDRRSSSTNIDFVYNTVVIEGQECESSIALQMMANNKMENIRIINNIILNKANGFVYSMNGDKLNSSVSFSNNAVFAINKDHFAYFTNKEYTTKTFETWVEATGDKDSKVENVSFVNAGLFLPKKKDQVNFALPIKEVTTDITGTERDTNTPSVGAYEAKFNVPDNAPTLIKYAIENIKGESASFNVTADQMATISYMVLKSDLEAPSSEEIKAKGKKASLDSNKEISISIDHLEIETEYKVYAIITGVLNQLETTPETLTFETIANPVETSNFDDNRKIKEIEGGFISGSNKFVGFEIAEDPNNEPWDTNQVAKMTGNEATIYVINTKKAIEQVGFFMANEKEVTITAIREDNLKGETVVDIMTVEPSDNEFYYIQSAKLGKVRAIKLQSQGEVYIDNFNGDPKPMQLIMKDGGAVKGQKGTVEVIVKDGLSPYTYEWENGTKTAKNEIVAEKTSKIKVKVTDAQGKEAEGFAYFVVAEAQDGFKVATFENLEVPKALYFNNQRFVDEQYLFNNNFNEAYKSWSGFAYTSAKDSTFTSWDNGTDQYNVVAKGGYNSEKYAVGYPGMPDGSRISVAAGDLKTKIKGTMMTLTAYTYTFFKEGQGDQSSVKEGDFFFVTIKGDNGNKKDVYLVDYRDDKKFMMTDWTWVDLSELGEVNTLTFSTTGSRKNDWGDVVPGYFAIDNFNCDKPKNVSAEVPFSSQVRVYLADGKIFVKDADGYTIKLHTMDGSLVNEFVAGSDDEVRDANLPEGTYIMVAHKGTEVVRQKLIMR</sequence>
<dbReference type="InterPro" id="IPR027828">
    <property type="entry name" value="DUF4465"/>
</dbReference>
<dbReference type="Proteomes" id="UP001596020">
    <property type="component" value="Unassembled WGS sequence"/>
</dbReference>
<dbReference type="RefSeq" id="WP_380077003.1">
    <property type="nucleotide sequence ID" value="NZ_JBHSGO010000005.1"/>
</dbReference>